<name>A0ABV9WCR4_9ACTN</name>
<organism evidence="2 3">
    <name type="scientific">Dactylosporangium cerinum</name>
    <dbReference type="NCBI Taxonomy" id="1434730"/>
    <lineage>
        <taxon>Bacteria</taxon>
        <taxon>Bacillati</taxon>
        <taxon>Actinomycetota</taxon>
        <taxon>Actinomycetes</taxon>
        <taxon>Micromonosporales</taxon>
        <taxon>Micromonosporaceae</taxon>
        <taxon>Dactylosporangium</taxon>
    </lineage>
</organism>
<evidence type="ECO:0000313" key="2">
    <source>
        <dbReference type="EMBL" id="MFC5005088.1"/>
    </source>
</evidence>
<evidence type="ECO:0000313" key="3">
    <source>
        <dbReference type="Proteomes" id="UP001595912"/>
    </source>
</evidence>
<dbReference type="InterPro" id="IPR002645">
    <property type="entry name" value="STAS_dom"/>
</dbReference>
<dbReference type="InterPro" id="IPR036513">
    <property type="entry name" value="STAS_dom_sf"/>
</dbReference>
<gene>
    <name evidence="2" type="ORF">ACFPIJ_45560</name>
</gene>
<dbReference type="PROSITE" id="PS50801">
    <property type="entry name" value="STAS"/>
    <property type="match status" value="1"/>
</dbReference>
<comment type="caution">
    <text evidence="2">The sequence shown here is derived from an EMBL/GenBank/DDBJ whole genome shotgun (WGS) entry which is preliminary data.</text>
</comment>
<sequence>MEASVEEVEDLAISVEPLLVRDAQLVRAAGRLTARNRHRLRRAVQKRLVECPIAVILDITGLELTDPPAAAAFVAMHRDAAASDVELLLHGGHGLLTQRIRVLDPALPQFRTLAEAVAAAGEPPRAGRWLHRWFTPGPQTLRLAGCLVADACTAWHLPDLVHPARAAVHDLLQLGHRCPAAQLHVVVALRRTGLLLSVRSQLVAGHRPDCQAPQCPPGSGPVIHHSTGPDYHARWSLLAVTAS</sequence>
<dbReference type="Pfam" id="PF01740">
    <property type="entry name" value="STAS"/>
    <property type="match status" value="1"/>
</dbReference>
<dbReference type="RefSeq" id="WP_380125597.1">
    <property type="nucleotide sequence ID" value="NZ_JBHSIU010000068.1"/>
</dbReference>
<evidence type="ECO:0000259" key="1">
    <source>
        <dbReference type="PROSITE" id="PS50801"/>
    </source>
</evidence>
<dbReference type="Proteomes" id="UP001595912">
    <property type="component" value="Unassembled WGS sequence"/>
</dbReference>
<dbReference type="Gene3D" id="3.30.750.24">
    <property type="entry name" value="STAS domain"/>
    <property type="match status" value="1"/>
</dbReference>
<dbReference type="EMBL" id="JBHSIU010000068">
    <property type="protein sequence ID" value="MFC5005088.1"/>
    <property type="molecule type" value="Genomic_DNA"/>
</dbReference>
<keyword evidence="3" id="KW-1185">Reference proteome</keyword>
<dbReference type="SUPFAM" id="SSF52091">
    <property type="entry name" value="SpoIIaa-like"/>
    <property type="match status" value="1"/>
</dbReference>
<protein>
    <submittedName>
        <fullName evidence="2">STAS domain-containing protein</fullName>
    </submittedName>
</protein>
<feature type="domain" description="STAS" evidence="1">
    <location>
        <begin position="25"/>
        <end position="89"/>
    </location>
</feature>
<reference evidence="3" key="1">
    <citation type="journal article" date="2019" name="Int. J. Syst. Evol. Microbiol.">
        <title>The Global Catalogue of Microorganisms (GCM) 10K type strain sequencing project: providing services to taxonomists for standard genome sequencing and annotation.</title>
        <authorList>
            <consortium name="The Broad Institute Genomics Platform"/>
            <consortium name="The Broad Institute Genome Sequencing Center for Infectious Disease"/>
            <person name="Wu L."/>
            <person name="Ma J."/>
        </authorList>
    </citation>
    <scope>NUCLEOTIDE SEQUENCE [LARGE SCALE GENOMIC DNA]</scope>
    <source>
        <strain evidence="3">CGMCC 4.7152</strain>
    </source>
</reference>
<accession>A0ABV9WCR4</accession>
<proteinExistence type="predicted"/>